<keyword evidence="2" id="KW-1185">Reference proteome</keyword>
<comment type="caution">
    <text evidence="1">The sequence shown here is derived from an EMBL/GenBank/DDBJ whole genome shotgun (WGS) entry which is preliminary data.</text>
</comment>
<protein>
    <recommendedName>
        <fullName evidence="3">Fibronectin type-III domain-containing protein</fullName>
    </recommendedName>
</protein>
<proteinExistence type="predicted"/>
<dbReference type="Gene3D" id="2.60.40.10">
    <property type="entry name" value="Immunoglobulins"/>
    <property type="match status" value="1"/>
</dbReference>
<sequence length="1137" mass="127736">MLKTITVKLILILSIFFVSNIFSQQLKKEQKQIEHQLIKDFINQKILTAPKNLNPQTGNEKYSSRSLSKSLGEKDRKSFFMNGNNVAVEIENYGGIAPGFGGIREITNLIWRDAPYIFQFCPIVGASVVDTTGKRIHIITDGMNDYDRAGLREIDPATGLKWQWQPLPGYADPNQPYIASNPTLDTDRDGKPDSWPREWYNEKLGQYVWPGYLTQGENNADLEAYWAMDDRDNKEFGYFPFKNDKSRRGIGVQIDGRAFQWSNSLAANAIFFVWSITNVSDHNLDSVMFGIYGDPDVGGQDNKDDNGFFISPFDTKIPLYARNMVYFWDPDMKGDNGRNLGYLGCKFLESPGNPNDGIDNDGDGLIDERQDNNIDEDKDWNPETDDVGMDGIPNTGDQGEGDGIPTLGKRLLDGRPDPLQPGEPNFGYTDLDESDQIGLTSFKSSQWATDLRIAYDEDIWNATKPGSFNEITQNQDIVFIFSSGYISLAPGETKRISMAFLFGEDLDDLLTTAATVQDIYNKNYRFFRPPSLPKVTAVPGDKKVTLYWDSSSEKSIDPITGQDFEGYVIYRSTRPDFADVQTITDGKGSRYLYRPLKDTKGFEAKWDLKNDWKGYHPVPYLGRGINYYLGDNTGLVHTFVDSNEVRNGQTYYYAVVAYDHGDSLGIPPSETTKKISVNPITGKLIFDVNTVQVTPGPRASGYNFTDLKPNDAKHETGLGNGNVSFSVVNDLAVKNDKYTLVFKDTLYSSGKPILAKNYSVTSDRINKESFYLYGTKYTSLSQRNIINDANLQVTDASGKIYKNGIDYELNLEKGAIKRTDNSQMKDGVEYFISYKNYKIYQSQALNGEDSNPVFDGILLKVKDYPSLAFDDVRSKWSSNINLPFKMYLRSAGNPKPEPADYIVHFSNKPISTAKKFVVGKGFIDIPVKYKVEDVTTGVPIEVITNLQELPASNDSSYTLGEEIVFYKTGSPGGTGSQITWSLVISPSLDNPKLIPGNNDVLFLYTKRPFAKDDKFTVQTKEGFVRNEDATNKLDNIYVVPNPYVGANEIEPANKLSGQNRGERRIYFENLPMKCTIRIFTLSGELVTTIEHDSGYDNGREFWNLLNKDGFSVSYGVYIAHIDAPNVGEKLIKFALIK</sequence>
<dbReference type="RefSeq" id="WP_321536436.1">
    <property type="nucleotide sequence ID" value="NZ_JARGDL010000016.1"/>
</dbReference>
<accession>A0AAE3P1S7</accession>
<evidence type="ECO:0000313" key="2">
    <source>
        <dbReference type="Proteomes" id="UP001221302"/>
    </source>
</evidence>
<dbReference type="InterPro" id="IPR013783">
    <property type="entry name" value="Ig-like_fold"/>
</dbReference>
<reference evidence="1" key="1">
    <citation type="submission" date="2023-03" db="EMBL/GenBank/DDBJ databases">
        <title>Stygiobacter electus gen. nov., sp. nov., facultatively anaerobic thermotolerant bacterium of the class Ignavibacteria from a well of Yessentuki mineral water deposit.</title>
        <authorList>
            <person name="Podosokorskaya O.A."/>
            <person name="Elcheninov A.G."/>
            <person name="Petrova N.F."/>
            <person name="Zavarzina D.G."/>
            <person name="Kublanov I.V."/>
            <person name="Merkel A.Y."/>
        </authorList>
    </citation>
    <scope>NUCLEOTIDE SEQUENCE</scope>
    <source>
        <strain evidence="1">09-Me</strain>
    </source>
</reference>
<evidence type="ECO:0000313" key="1">
    <source>
        <dbReference type="EMBL" id="MDF1612665.1"/>
    </source>
</evidence>
<name>A0AAE3P1S7_9BACT</name>
<dbReference type="EMBL" id="JARGDL010000016">
    <property type="protein sequence ID" value="MDF1612665.1"/>
    <property type="molecule type" value="Genomic_DNA"/>
</dbReference>
<organism evidence="1 2">
    <name type="scientific">Stygiobacter electus</name>
    <dbReference type="NCBI Taxonomy" id="3032292"/>
    <lineage>
        <taxon>Bacteria</taxon>
        <taxon>Pseudomonadati</taxon>
        <taxon>Ignavibacteriota</taxon>
        <taxon>Ignavibacteria</taxon>
        <taxon>Ignavibacteriales</taxon>
        <taxon>Melioribacteraceae</taxon>
        <taxon>Stygiobacter</taxon>
    </lineage>
</organism>
<dbReference type="AlphaFoldDB" id="A0AAE3P1S7"/>
<evidence type="ECO:0008006" key="3">
    <source>
        <dbReference type="Google" id="ProtNLM"/>
    </source>
</evidence>
<dbReference type="Proteomes" id="UP001221302">
    <property type="component" value="Unassembled WGS sequence"/>
</dbReference>
<gene>
    <name evidence="1" type="ORF">P0M35_10930</name>
</gene>